<gene>
    <name evidence="1" type="ORF">ODALV1_LOCUS13935</name>
</gene>
<dbReference type="Proteomes" id="UP001642540">
    <property type="component" value="Unassembled WGS sequence"/>
</dbReference>
<protein>
    <submittedName>
        <fullName evidence="1">Uncharacterized protein</fullName>
    </submittedName>
</protein>
<keyword evidence="2" id="KW-1185">Reference proteome</keyword>
<proteinExistence type="predicted"/>
<dbReference type="EMBL" id="CAXLJM020000043">
    <property type="protein sequence ID" value="CAL8110051.1"/>
    <property type="molecule type" value="Genomic_DNA"/>
</dbReference>
<accession>A0ABP1QQ07</accession>
<name>A0ABP1QQ07_9HEXA</name>
<sequence>MKIVSISTFISGGTTFEINIREPIALIKEKLTAAIEDFDFVNSLKLIVDVLFKCILPGLTSSPGSRSMDLNNSTEFQKLAKLIEFHTPQLPLLAKIELINYCNTPAFEIIHNYLIADEQWADLIKFFYDSGYPEVYTAFIDLYTASNCKPELIADLPTGPPTTEKARSSKPINIREEILAIKPNQEGPLPLPTCNWLDILAQIPGSGLLSIVDFIDTTLKEFQTNPSLHFLVGKIQEPVKGVSFRGFRQLPPIKGVITQLHEGMIENNIWRIIFNFIKNQIGIDFYKANLADTLVSIVEYIVWGTPFPVPDPIA</sequence>
<evidence type="ECO:0000313" key="2">
    <source>
        <dbReference type="Proteomes" id="UP001642540"/>
    </source>
</evidence>
<organism evidence="1 2">
    <name type="scientific">Orchesella dallaii</name>
    <dbReference type="NCBI Taxonomy" id="48710"/>
    <lineage>
        <taxon>Eukaryota</taxon>
        <taxon>Metazoa</taxon>
        <taxon>Ecdysozoa</taxon>
        <taxon>Arthropoda</taxon>
        <taxon>Hexapoda</taxon>
        <taxon>Collembola</taxon>
        <taxon>Entomobryomorpha</taxon>
        <taxon>Entomobryoidea</taxon>
        <taxon>Orchesellidae</taxon>
        <taxon>Orchesellinae</taxon>
        <taxon>Orchesella</taxon>
    </lineage>
</organism>
<reference evidence="1 2" key="1">
    <citation type="submission" date="2024-08" db="EMBL/GenBank/DDBJ databases">
        <authorList>
            <person name="Cucini C."/>
            <person name="Frati F."/>
        </authorList>
    </citation>
    <scope>NUCLEOTIDE SEQUENCE [LARGE SCALE GENOMIC DNA]</scope>
</reference>
<comment type="caution">
    <text evidence="1">The sequence shown here is derived from an EMBL/GenBank/DDBJ whole genome shotgun (WGS) entry which is preliminary data.</text>
</comment>
<evidence type="ECO:0000313" key="1">
    <source>
        <dbReference type="EMBL" id="CAL8110051.1"/>
    </source>
</evidence>